<dbReference type="GO" id="GO:0005615">
    <property type="term" value="C:extracellular space"/>
    <property type="evidence" value="ECO:0007669"/>
    <property type="project" value="TreeGrafter"/>
</dbReference>
<gene>
    <name evidence="2" type="ORF">GPUH_LOCUS25499</name>
</gene>
<evidence type="ECO:0000313" key="3">
    <source>
        <dbReference type="Proteomes" id="UP000271098"/>
    </source>
</evidence>
<dbReference type="WBParaSite" id="GPUH_0002552901-mRNA-1">
    <property type="protein sequence ID" value="GPUH_0002552901-mRNA-1"/>
    <property type="gene ID" value="GPUH_0002552901"/>
</dbReference>
<protein>
    <submittedName>
        <fullName evidence="4">Fibrinogen C-terminal domain-containing protein</fullName>
    </submittedName>
</protein>
<accession>A0A183EX08</accession>
<sequence>MKETVSPVKTSMNVRTRELVMRTKIKESAPIQRGNDCELYRPRRHCGDFRVYHEERKSGPYTLKLLETNDNGSVWTREADVYCDMDTEEDGYMGGWTLMSNTYDSTVQKNYQQYVDGFGDPSKADLWIGLKNLHHLTSTTDMK</sequence>
<feature type="domain" description="Fibrinogen C-terminal" evidence="1">
    <location>
        <begin position="37"/>
        <end position="143"/>
    </location>
</feature>
<evidence type="ECO:0000259" key="1">
    <source>
        <dbReference type="PROSITE" id="PS51406"/>
    </source>
</evidence>
<dbReference type="OrthoDB" id="5874307at2759"/>
<dbReference type="InterPro" id="IPR050373">
    <property type="entry name" value="Fibrinogen_C-term_domain"/>
</dbReference>
<dbReference type="SUPFAM" id="SSF56496">
    <property type="entry name" value="Fibrinogen C-terminal domain-like"/>
    <property type="match status" value="1"/>
</dbReference>
<proteinExistence type="predicted"/>
<organism evidence="4">
    <name type="scientific">Gongylonema pulchrum</name>
    <dbReference type="NCBI Taxonomy" id="637853"/>
    <lineage>
        <taxon>Eukaryota</taxon>
        <taxon>Metazoa</taxon>
        <taxon>Ecdysozoa</taxon>
        <taxon>Nematoda</taxon>
        <taxon>Chromadorea</taxon>
        <taxon>Rhabditida</taxon>
        <taxon>Spirurina</taxon>
        <taxon>Spiruromorpha</taxon>
        <taxon>Spiruroidea</taxon>
        <taxon>Gongylonematidae</taxon>
        <taxon>Gongylonema</taxon>
    </lineage>
</organism>
<name>A0A183EX08_9BILA</name>
<dbReference type="PROSITE" id="PS51406">
    <property type="entry name" value="FIBRINOGEN_C_2"/>
    <property type="match status" value="1"/>
</dbReference>
<dbReference type="AlphaFoldDB" id="A0A183EX08"/>
<dbReference type="Proteomes" id="UP000271098">
    <property type="component" value="Unassembled WGS sequence"/>
</dbReference>
<dbReference type="Gene3D" id="3.90.215.10">
    <property type="entry name" value="Gamma Fibrinogen, chain A, domain 1"/>
    <property type="match status" value="1"/>
</dbReference>
<evidence type="ECO:0000313" key="2">
    <source>
        <dbReference type="EMBL" id="VDN44284.1"/>
    </source>
</evidence>
<evidence type="ECO:0000313" key="4">
    <source>
        <dbReference type="WBParaSite" id="GPUH_0002552901-mRNA-1"/>
    </source>
</evidence>
<dbReference type="Pfam" id="PF00147">
    <property type="entry name" value="Fibrinogen_C"/>
    <property type="match status" value="1"/>
</dbReference>
<keyword evidence="3" id="KW-1185">Reference proteome</keyword>
<dbReference type="InterPro" id="IPR014716">
    <property type="entry name" value="Fibrinogen_a/b/g_C_1"/>
</dbReference>
<dbReference type="PANTHER" id="PTHR19143">
    <property type="entry name" value="FIBRINOGEN/TENASCIN/ANGIOPOEITIN"/>
    <property type="match status" value="1"/>
</dbReference>
<dbReference type="InterPro" id="IPR036056">
    <property type="entry name" value="Fibrinogen-like_C"/>
</dbReference>
<dbReference type="InterPro" id="IPR002181">
    <property type="entry name" value="Fibrinogen_a/b/g_C_dom"/>
</dbReference>
<dbReference type="EMBL" id="UYRT01105460">
    <property type="protein sequence ID" value="VDN44284.1"/>
    <property type="molecule type" value="Genomic_DNA"/>
</dbReference>
<reference evidence="4" key="1">
    <citation type="submission" date="2016-06" db="UniProtKB">
        <authorList>
            <consortium name="WormBaseParasite"/>
        </authorList>
    </citation>
    <scope>IDENTIFICATION</scope>
</reference>
<reference evidence="2 3" key="2">
    <citation type="submission" date="2018-11" db="EMBL/GenBank/DDBJ databases">
        <authorList>
            <consortium name="Pathogen Informatics"/>
        </authorList>
    </citation>
    <scope>NUCLEOTIDE SEQUENCE [LARGE SCALE GENOMIC DNA]</scope>
</reference>